<evidence type="ECO:0000256" key="2">
    <source>
        <dbReference type="ARBA" id="ARBA00022801"/>
    </source>
</evidence>
<evidence type="ECO:0000256" key="1">
    <source>
        <dbReference type="ARBA" id="ARBA00001946"/>
    </source>
</evidence>
<dbReference type="STRING" id="1048205.AB852_27850"/>
<dbReference type="CDD" id="cd18876">
    <property type="entry name" value="NUDIX_Hydrolase"/>
    <property type="match status" value="1"/>
</dbReference>
<proteinExistence type="predicted"/>
<dbReference type="Pfam" id="PF00293">
    <property type="entry name" value="NUDIX"/>
    <property type="match status" value="1"/>
</dbReference>
<comment type="caution">
    <text evidence="5">The sequence shown here is derived from an EMBL/GenBank/DDBJ whole genome shotgun (WGS) entry which is preliminary data.</text>
</comment>
<keyword evidence="3" id="KW-0460">Magnesium</keyword>
<dbReference type="AlphaFoldDB" id="A0A1Q4V2J0"/>
<sequence>MAHPRMAAGALFFDEAGRVLLVEPSYKDHLDVPGGYVERNESPLQACVREVREELAITPRIGRLLVVDWAPSPGEGDKVLYLFDGGLLGVDHRRRIRLQADELRGYGFHHAERLPELTVPRLVRRINAGFQARASGLTAYLEHGEAPEAVSGSKRRR</sequence>
<dbReference type="Gene3D" id="3.90.79.10">
    <property type="entry name" value="Nucleoside Triphosphate Pyrophosphohydrolase"/>
    <property type="match status" value="1"/>
</dbReference>
<protein>
    <submittedName>
        <fullName evidence="5">NUDIX hydrolase</fullName>
    </submittedName>
</protein>
<dbReference type="InterPro" id="IPR000086">
    <property type="entry name" value="NUDIX_hydrolase_dom"/>
</dbReference>
<dbReference type="InterPro" id="IPR015797">
    <property type="entry name" value="NUDIX_hydrolase-like_dom_sf"/>
</dbReference>
<keyword evidence="2 5" id="KW-0378">Hydrolase</keyword>
<accession>A0A1Q4V2J0</accession>
<evidence type="ECO:0000256" key="3">
    <source>
        <dbReference type="ARBA" id="ARBA00022842"/>
    </source>
</evidence>
<reference evidence="5 6" key="1">
    <citation type="submission" date="2015-06" db="EMBL/GenBank/DDBJ databases">
        <title>Cloning and characterization of the uncialamcin biosynthetic gene cluster.</title>
        <authorList>
            <person name="Yan X."/>
            <person name="Huang T."/>
            <person name="Ge H."/>
            <person name="Shen B."/>
        </authorList>
    </citation>
    <scope>NUCLEOTIDE SEQUENCE [LARGE SCALE GENOMIC DNA]</scope>
    <source>
        <strain evidence="5 6">DCA2648</strain>
    </source>
</reference>
<evidence type="ECO:0000259" key="4">
    <source>
        <dbReference type="PROSITE" id="PS51462"/>
    </source>
</evidence>
<evidence type="ECO:0000313" key="6">
    <source>
        <dbReference type="Proteomes" id="UP000186455"/>
    </source>
</evidence>
<dbReference type="PANTHER" id="PTHR43046">
    <property type="entry name" value="GDP-MANNOSE MANNOSYL HYDROLASE"/>
    <property type="match status" value="1"/>
</dbReference>
<dbReference type="GeneID" id="96794276"/>
<organism evidence="5 6">
    <name type="scientific">Streptomyces uncialis</name>
    <dbReference type="NCBI Taxonomy" id="1048205"/>
    <lineage>
        <taxon>Bacteria</taxon>
        <taxon>Bacillati</taxon>
        <taxon>Actinomycetota</taxon>
        <taxon>Actinomycetes</taxon>
        <taxon>Kitasatosporales</taxon>
        <taxon>Streptomycetaceae</taxon>
        <taxon>Streptomyces</taxon>
    </lineage>
</organism>
<dbReference type="EMBL" id="LFBV01000008">
    <property type="protein sequence ID" value="OKH92036.1"/>
    <property type="molecule type" value="Genomic_DNA"/>
</dbReference>
<keyword evidence="6" id="KW-1185">Reference proteome</keyword>
<feature type="domain" description="Nudix hydrolase" evidence="4">
    <location>
        <begin position="3"/>
        <end position="131"/>
    </location>
</feature>
<name>A0A1Q4V2J0_9ACTN</name>
<dbReference type="GO" id="GO:0016787">
    <property type="term" value="F:hydrolase activity"/>
    <property type="evidence" value="ECO:0007669"/>
    <property type="project" value="UniProtKB-KW"/>
</dbReference>
<comment type="cofactor">
    <cofactor evidence="1">
        <name>Mg(2+)</name>
        <dbReference type="ChEBI" id="CHEBI:18420"/>
    </cofactor>
</comment>
<gene>
    <name evidence="5" type="ORF">AB852_27850</name>
</gene>
<dbReference type="SUPFAM" id="SSF55811">
    <property type="entry name" value="Nudix"/>
    <property type="match status" value="1"/>
</dbReference>
<evidence type="ECO:0000313" key="5">
    <source>
        <dbReference type="EMBL" id="OKH92036.1"/>
    </source>
</evidence>
<dbReference type="RefSeq" id="WP_073793030.1">
    <property type="nucleotide sequence ID" value="NZ_CP109290.1"/>
</dbReference>
<dbReference type="PROSITE" id="PS51462">
    <property type="entry name" value="NUDIX"/>
    <property type="match status" value="1"/>
</dbReference>
<dbReference type="PANTHER" id="PTHR43046:SF12">
    <property type="entry name" value="GDP-MANNOSE MANNOSYL HYDROLASE"/>
    <property type="match status" value="1"/>
</dbReference>
<dbReference type="Proteomes" id="UP000186455">
    <property type="component" value="Unassembled WGS sequence"/>
</dbReference>